<dbReference type="OrthoDB" id="10265211at2759"/>
<feature type="region of interest" description="Disordered" evidence="6">
    <location>
        <begin position="637"/>
        <end position="671"/>
    </location>
</feature>
<dbReference type="PANTHER" id="PTHR12748">
    <property type="entry name" value="ORIGIN RECOGNITION COMPLEX SUBUNIT 3"/>
    <property type="match status" value="1"/>
</dbReference>
<dbReference type="InterPro" id="IPR045667">
    <property type="entry name" value="ORC3_N"/>
</dbReference>
<comment type="caution">
    <text evidence="9">The sequence shown here is derived from an EMBL/GenBank/DDBJ whole genome shotgun (WGS) entry which is preliminary data.</text>
</comment>
<dbReference type="GO" id="GO:0006270">
    <property type="term" value="P:DNA replication initiation"/>
    <property type="evidence" value="ECO:0007669"/>
    <property type="project" value="TreeGrafter"/>
</dbReference>
<reference evidence="9 10" key="1">
    <citation type="submission" date="2019-01" db="EMBL/GenBank/DDBJ databases">
        <title>Nuclear Genome Assembly of the Microalgal Biofuel strain Nannochloropsis salina CCMP1776.</title>
        <authorList>
            <person name="Hovde B."/>
        </authorList>
    </citation>
    <scope>NUCLEOTIDE SEQUENCE [LARGE SCALE GENOMIC DNA]</scope>
    <source>
        <strain evidence="9 10">CCMP1776</strain>
    </source>
</reference>
<evidence type="ECO:0000259" key="7">
    <source>
        <dbReference type="Pfam" id="PF07034"/>
    </source>
</evidence>
<protein>
    <submittedName>
        <fullName evidence="9">Uncharacterized protein</fullName>
    </submittedName>
</protein>
<feature type="domain" description="Origin recognition complex subunit 3 winged helix C-terminal" evidence="8">
    <location>
        <begin position="862"/>
        <end position="999"/>
    </location>
</feature>
<comment type="subcellular location">
    <subcellularLocation>
        <location evidence="1">Nucleus</location>
    </subcellularLocation>
</comment>
<evidence type="ECO:0000256" key="1">
    <source>
        <dbReference type="ARBA" id="ARBA00004123"/>
    </source>
</evidence>
<accession>A0A4D9D458</accession>
<comment type="similarity">
    <text evidence="2">Belongs to the ORC3 family.</text>
</comment>
<dbReference type="Proteomes" id="UP000355283">
    <property type="component" value="Unassembled WGS sequence"/>
</dbReference>
<feature type="region of interest" description="Disordered" evidence="6">
    <location>
        <begin position="931"/>
        <end position="958"/>
    </location>
</feature>
<feature type="domain" description="Origin recognition complex subunit 3 N-terminal" evidence="7">
    <location>
        <begin position="137"/>
        <end position="398"/>
    </location>
</feature>
<dbReference type="GO" id="GO:0005664">
    <property type="term" value="C:nuclear origin of replication recognition complex"/>
    <property type="evidence" value="ECO:0007669"/>
    <property type="project" value="InterPro"/>
</dbReference>
<dbReference type="GO" id="GO:0003688">
    <property type="term" value="F:DNA replication origin binding"/>
    <property type="evidence" value="ECO:0007669"/>
    <property type="project" value="TreeGrafter"/>
</dbReference>
<proteinExistence type="inferred from homology"/>
<evidence type="ECO:0000256" key="4">
    <source>
        <dbReference type="ARBA" id="ARBA00023125"/>
    </source>
</evidence>
<feature type="region of interest" description="Disordered" evidence="6">
    <location>
        <begin position="763"/>
        <end position="803"/>
    </location>
</feature>
<evidence type="ECO:0000256" key="2">
    <source>
        <dbReference type="ARBA" id="ARBA00010977"/>
    </source>
</evidence>
<evidence type="ECO:0000256" key="3">
    <source>
        <dbReference type="ARBA" id="ARBA00022705"/>
    </source>
</evidence>
<feature type="compositionally biased region" description="Basic and acidic residues" evidence="6">
    <location>
        <begin position="505"/>
        <end position="518"/>
    </location>
</feature>
<evidence type="ECO:0000256" key="5">
    <source>
        <dbReference type="ARBA" id="ARBA00023242"/>
    </source>
</evidence>
<dbReference type="Pfam" id="PF07034">
    <property type="entry name" value="ORC3_N"/>
    <property type="match status" value="1"/>
</dbReference>
<feature type="region of interest" description="Disordered" evidence="6">
    <location>
        <begin position="440"/>
        <end position="522"/>
    </location>
</feature>
<sequence>MVVQDDYIVVKSYRPPPQHVVSGKKRRYEAVAESAQHQARGGYGYLNEEQRECIMRCMAASRHVHREVAMSLYGPILADVAGFLEGGRERRSVWQRVREKFIASAGGNPRTKQFACDLSSYIGQEMPFQDTHPGDTSALLPCAVLYPNMHSTDRPELLNLLLQALHREHQTRQCSRGNIRSPLLGCTIRSTKHTTLSSILRVVHAKIMNAVDKLPLLARGPRKGGQRFRTPTAPQGTLGEVMSAYRTLVDGLAVLNASSLVPSTGESAASVVCPSVLLLFEDVEALSNRLLEDLLRLLAEASAFLPARLVFLVSPAFALAQNLGNGATATLEPATFILPPSHVCFEQVLERLFLEASLPVTVSGQVLRFFRVTFFDLHYSIITFLRHLDFMLRMHFSQLISLLCMMPYDLVAEKDLAHVAAPLVDTPVAALWSGEKIGSASKSEGPLGDDKSLPPEPSIASVVDGSSPAVPQSHGEEGEGEGKGVGGRSPAFFNKAHGTSVPRSGDSDGHEHSQEHAPTDVQRQVLVLTREEGGMHDSHHLMVLHHMDNLLRNRALRALLAKRLPPSASGAEEQHSEREQVEKAVEGYALSSQGRAGDRIRQFQCLRGLVHQQVAGRFELRLGCYLIHEALKMCGAPPTGQKSDASAHATDHAGTDGASRHSRHAERPGPTLPTRLMLLEVLLDYERPQRWRKLEASLWEGLASLTLEGLKNLVLAWLHLLQALLEQMPLYVRRSSRAINDWIVRVRELWMLLKALGKEIAKEGKQQQRRRKSQKLGTGSERGMGGRKVGTARDEATEENDEERRHMYRLKRHGITMDTQSLLVDVIEHCTQTLSQATSYFKGAFWYTDTQAIQEAFFAQPRASAVRALNDSQSYLRCACCRPGQLDPTMPDISLVYGLYEAHQGRTINLRAWFASFADVICGPGEGAGLEEEKCGEGADEGENGKHAGKKRARTTETSVGQNLKPLWARFLHAVDELEHLGFTRPYGKKTGDRAKLIFAYTLLGGKQERPQEEMTQETE</sequence>
<evidence type="ECO:0000313" key="9">
    <source>
        <dbReference type="EMBL" id="TFJ86531.1"/>
    </source>
</evidence>
<dbReference type="GO" id="GO:0005656">
    <property type="term" value="C:nuclear pre-replicative complex"/>
    <property type="evidence" value="ECO:0007669"/>
    <property type="project" value="TreeGrafter"/>
</dbReference>
<keyword evidence="5" id="KW-0539">Nucleus</keyword>
<dbReference type="AlphaFoldDB" id="A0A4D9D458"/>
<organism evidence="9 10">
    <name type="scientific">Nannochloropsis salina CCMP1776</name>
    <dbReference type="NCBI Taxonomy" id="1027361"/>
    <lineage>
        <taxon>Eukaryota</taxon>
        <taxon>Sar</taxon>
        <taxon>Stramenopiles</taxon>
        <taxon>Ochrophyta</taxon>
        <taxon>Eustigmatophyceae</taxon>
        <taxon>Eustigmatales</taxon>
        <taxon>Monodopsidaceae</taxon>
        <taxon>Microchloropsis</taxon>
        <taxon>Microchloropsis salina</taxon>
    </lineage>
</organism>
<keyword evidence="4" id="KW-0238">DNA-binding</keyword>
<evidence type="ECO:0000313" key="10">
    <source>
        <dbReference type="Proteomes" id="UP000355283"/>
    </source>
</evidence>
<evidence type="ECO:0000256" key="6">
    <source>
        <dbReference type="SAM" id="MobiDB-lite"/>
    </source>
</evidence>
<keyword evidence="10" id="KW-1185">Reference proteome</keyword>
<keyword evidence="3" id="KW-0235">DNA replication</keyword>
<dbReference type="GO" id="GO:0031261">
    <property type="term" value="C:DNA replication preinitiation complex"/>
    <property type="evidence" value="ECO:0007669"/>
    <property type="project" value="TreeGrafter"/>
</dbReference>
<name>A0A4D9D458_9STRA</name>
<dbReference type="InterPro" id="IPR040855">
    <property type="entry name" value="ORC_WH_C"/>
</dbReference>
<evidence type="ECO:0000259" key="8">
    <source>
        <dbReference type="Pfam" id="PF18137"/>
    </source>
</evidence>
<dbReference type="EMBL" id="SDOX01000008">
    <property type="protein sequence ID" value="TFJ86531.1"/>
    <property type="molecule type" value="Genomic_DNA"/>
</dbReference>
<dbReference type="Pfam" id="PF18137">
    <property type="entry name" value="WHD_ORC"/>
    <property type="match status" value="1"/>
</dbReference>
<dbReference type="InterPro" id="IPR020795">
    <property type="entry name" value="ORC3"/>
</dbReference>
<dbReference type="PANTHER" id="PTHR12748:SF0">
    <property type="entry name" value="ORIGIN RECOGNITION COMPLEX SUBUNIT 3"/>
    <property type="match status" value="1"/>
</dbReference>
<gene>
    <name evidence="9" type="ORF">NSK_002188</name>
</gene>